<comment type="caution">
    <text evidence="2">The sequence shown here is derived from an EMBL/GenBank/DDBJ whole genome shotgun (WGS) entry which is preliminary data.</text>
</comment>
<feature type="chain" id="PRO_5046908503" evidence="1">
    <location>
        <begin position="19"/>
        <end position="126"/>
    </location>
</feature>
<reference evidence="2 3" key="1">
    <citation type="submission" date="2024-07" db="EMBL/GenBank/DDBJ databases">
        <title>Molecular mechanisms and environmental adaptations of flagellar loss and biofilm growth of Rhodanobacter under environmental stress.</title>
        <authorList>
            <person name="Chen M."/>
        </authorList>
    </citation>
    <scope>NUCLEOTIDE SEQUENCE [LARGE SCALE GENOMIC DNA]</scope>
    <source>
        <strain evidence="2 3">RS22</strain>
    </source>
</reference>
<protein>
    <submittedName>
        <fullName evidence="2">Uncharacterized protein</fullName>
    </submittedName>
</protein>
<accession>A0ABV4ALG0</accession>
<name>A0ABV4ALG0_9GAMM</name>
<sequence length="126" mass="13500">MRLVFLTCLVLISTGALAQSPKNTKALTAADSELATRCTKAATKAVEAAKRYPMSKVDRDEFILAAVKAMRANDPAGAYVPSEREIFAAKFSMEATLDSGFSPDANGQDMVGHAAATCVIVHYKNW</sequence>
<evidence type="ECO:0000313" key="3">
    <source>
        <dbReference type="Proteomes" id="UP001562159"/>
    </source>
</evidence>
<proteinExistence type="predicted"/>
<feature type="signal peptide" evidence="1">
    <location>
        <begin position="1"/>
        <end position="18"/>
    </location>
</feature>
<keyword evidence="1" id="KW-0732">Signal</keyword>
<organism evidence="2 3">
    <name type="scientific">Rhodanobacter humi</name>
    <dbReference type="NCBI Taxonomy" id="1888173"/>
    <lineage>
        <taxon>Bacteria</taxon>
        <taxon>Pseudomonadati</taxon>
        <taxon>Pseudomonadota</taxon>
        <taxon>Gammaproteobacteria</taxon>
        <taxon>Lysobacterales</taxon>
        <taxon>Rhodanobacteraceae</taxon>
        <taxon>Rhodanobacter</taxon>
    </lineage>
</organism>
<gene>
    <name evidence="2" type="ORF">AB7878_02260</name>
</gene>
<evidence type="ECO:0000256" key="1">
    <source>
        <dbReference type="SAM" id="SignalP"/>
    </source>
</evidence>
<dbReference type="EMBL" id="JBGBPY010000001">
    <property type="protein sequence ID" value="MEY2181228.1"/>
    <property type="molecule type" value="Genomic_DNA"/>
</dbReference>
<evidence type="ECO:0000313" key="2">
    <source>
        <dbReference type="EMBL" id="MEY2181228.1"/>
    </source>
</evidence>
<keyword evidence="3" id="KW-1185">Reference proteome</keyword>
<dbReference type="Proteomes" id="UP001562159">
    <property type="component" value="Unassembled WGS sequence"/>
</dbReference>